<comment type="caution">
    <text evidence="2">The sequence shown here is derived from an EMBL/GenBank/DDBJ whole genome shotgun (WGS) entry which is preliminary data.</text>
</comment>
<dbReference type="AlphaFoldDB" id="A0A8H7D159"/>
<dbReference type="OrthoDB" id="3020976at2759"/>
<feature type="region of interest" description="Disordered" evidence="1">
    <location>
        <begin position="390"/>
        <end position="417"/>
    </location>
</feature>
<evidence type="ECO:0000313" key="2">
    <source>
        <dbReference type="EMBL" id="KAF7357700.1"/>
    </source>
</evidence>
<feature type="region of interest" description="Disordered" evidence="1">
    <location>
        <begin position="570"/>
        <end position="591"/>
    </location>
</feature>
<name>A0A8H7D159_9AGAR</name>
<proteinExistence type="predicted"/>
<sequence length="620" mass="67661">MPSSNDSQSVSSLFSSPRAPPLPPRPAAGSSRGSDSPEGFVLPQIPPPHCPFRITRDTHGHRQLPHVSDSPLPVDHDRVEKLVTHRASMVAKCENCAEQAIDCSFTEAGIPCPPCALLGVPDCRFADPEFLMENLAHSRDLYLYDECTVLYAAVRDNHLAPSQFEREYERATSWFYSGAQGAIVRFLLNTRATRDLALRGYQALAASSTDASFLSRFLALGTDARIHPRDLARGPIVRACPDILLFLARYKRRVFASYPTSQLLFSPLADEDAVRKLHKTVRATRFDDPVDQDSFLVASAESVLQFRPQIASFASIPDVGECVFAIRAQLQSNNARLSTPSIGVLADIQDFAGEIARTRQLFRDRRRAQTDRVRVAEGVAARAERRAALEQTSQLHQRIASPDEDAVSIPSSDEESDVAVASKSIKKPHVPAASGQTNAAVPSSVQVPISPLSELEGLMVSLSVNGPTVPMASPLSPTLSLPDLVPIAPRLLRVNGRGRMMRKMVAPQLDHGHATTHTIPNPAVPGLITLPATESVCLVPRPLSPGLHHPKLSYADDWLASLPKSIGSHTLRSSSPGNFKRFKKQGPGARRPKFKAPKRCYYCLATNHLLATCPVRESID</sequence>
<dbReference type="EMBL" id="JACAZI010000006">
    <property type="protein sequence ID" value="KAF7357700.1"/>
    <property type="molecule type" value="Genomic_DNA"/>
</dbReference>
<protein>
    <submittedName>
        <fullName evidence="2">Uncharacterized protein</fullName>
    </submittedName>
</protein>
<reference evidence="2" key="1">
    <citation type="submission" date="2020-05" db="EMBL/GenBank/DDBJ databases">
        <title>Mycena genomes resolve the evolution of fungal bioluminescence.</title>
        <authorList>
            <person name="Tsai I.J."/>
        </authorList>
    </citation>
    <scope>NUCLEOTIDE SEQUENCE</scope>
    <source>
        <strain evidence="2">CCC161011</strain>
    </source>
</reference>
<dbReference type="Proteomes" id="UP000620124">
    <property type="component" value="Unassembled WGS sequence"/>
</dbReference>
<accession>A0A8H7D159</accession>
<gene>
    <name evidence="2" type="ORF">MVEN_00815700</name>
</gene>
<evidence type="ECO:0000256" key="1">
    <source>
        <dbReference type="SAM" id="MobiDB-lite"/>
    </source>
</evidence>
<feature type="compositionally biased region" description="Polar residues" evidence="1">
    <location>
        <begin position="1"/>
        <end position="10"/>
    </location>
</feature>
<keyword evidence="3" id="KW-1185">Reference proteome</keyword>
<feature type="compositionally biased region" description="Basic residues" evidence="1">
    <location>
        <begin position="580"/>
        <end position="591"/>
    </location>
</feature>
<feature type="compositionally biased region" description="Acidic residues" evidence="1">
    <location>
        <begin position="402"/>
        <end position="417"/>
    </location>
</feature>
<organism evidence="2 3">
    <name type="scientific">Mycena venus</name>
    <dbReference type="NCBI Taxonomy" id="2733690"/>
    <lineage>
        <taxon>Eukaryota</taxon>
        <taxon>Fungi</taxon>
        <taxon>Dikarya</taxon>
        <taxon>Basidiomycota</taxon>
        <taxon>Agaricomycotina</taxon>
        <taxon>Agaricomycetes</taxon>
        <taxon>Agaricomycetidae</taxon>
        <taxon>Agaricales</taxon>
        <taxon>Marasmiineae</taxon>
        <taxon>Mycenaceae</taxon>
        <taxon>Mycena</taxon>
    </lineage>
</organism>
<feature type="region of interest" description="Disordered" evidence="1">
    <location>
        <begin position="1"/>
        <end position="42"/>
    </location>
</feature>
<evidence type="ECO:0000313" key="3">
    <source>
        <dbReference type="Proteomes" id="UP000620124"/>
    </source>
</evidence>